<keyword evidence="5" id="KW-0812">Transmembrane</keyword>
<evidence type="ECO:0000313" key="11">
    <source>
        <dbReference type="EMBL" id="MDC6640262.1"/>
    </source>
</evidence>
<feature type="chain" id="PRO_5040754193" evidence="10">
    <location>
        <begin position="22"/>
        <end position="373"/>
    </location>
</feature>
<dbReference type="GO" id="GO:0009279">
    <property type="term" value="C:cell outer membrane"/>
    <property type="evidence" value="ECO:0007669"/>
    <property type="project" value="UniProtKB-SubCell"/>
</dbReference>
<keyword evidence="10" id="KW-0732">Signal</keyword>
<dbReference type="PANTHER" id="PTHR34501:SF1">
    <property type="entry name" value="OUTER MEMBRANE PORIN C"/>
    <property type="match status" value="1"/>
</dbReference>
<dbReference type="EMBL" id="JAOURS010000024">
    <property type="protein sequence ID" value="MDC6640262.1"/>
    <property type="molecule type" value="Genomic_DNA"/>
</dbReference>
<evidence type="ECO:0000256" key="8">
    <source>
        <dbReference type="ARBA" id="ARBA00023136"/>
    </source>
</evidence>
<evidence type="ECO:0000256" key="5">
    <source>
        <dbReference type="ARBA" id="ARBA00022692"/>
    </source>
</evidence>
<evidence type="ECO:0000256" key="3">
    <source>
        <dbReference type="ARBA" id="ARBA00022448"/>
    </source>
</evidence>
<protein>
    <submittedName>
        <fullName evidence="11">Porin OmpC</fullName>
    </submittedName>
</protein>
<dbReference type="InterPro" id="IPR033900">
    <property type="entry name" value="Gram_neg_porin_domain"/>
</dbReference>
<evidence type="ECO:0000256" key="4">
    <source>
        <dbReference type="ARBA" id="ARBA00022452"/>
    </source>
</evidence>
<dbReference type="Pfam" id="PF00267">
    <property type="entry name" value="Porin_1"/>
    <property type="match status" value="1"/>
</dbReference>
<dbReference type="NCBIfam" id="NF007841">
    <property type="entry name" value="PRK10554.1"/>
    <property type="match status" value="1"/>
</dbReference>
<keyword evidence="6" id="KW-0406">Ion transport</keyword>
<dbReference type="InterPro" id="IPR001897">
    <property type="entry name" value="Porin_gammaproteobac"/>
</dbReference>
<dbReference type="InterPro" id="IPR050298">
    <property type="entry name" value="Gram-neg_bact_OMP"/>
</dbReference>
<organism evidence="11 12">
    <name type="scientific">Leclercia adecarboxylata</name>
    <dbReference type="NCBI Taxonomy" id="83655"/>
    <lineage>
        <taxon>Bacteria</taxon>
        <taxon>Pseudomonadati</taxon>
        <taxon>Pseudomonadota</taxon>
        <taxon>Gammaproteobacteria</taxon>
        <taxon>Enterobacterales</taxon>
        <taxon>Enterobacteriaceae</taxon>
        <taxon>Leclercia</taxon>
    </lineage>
</organism>
<dbReference type="InterPro" id="IPR001702">
    <property type="entry name" value="Porin_Gram-ve"/>
</dbReference>
<dbReference type="PANTHER" id="PTHR34501">
    <property type="entry name" value="PROTEIN YDDL-RELATED"/>
    <property type="match status" value="1"/>
</dbReference>
<evidence type="ECO:0000256" key="7">
    <source>
        <dbReference type="ARBA" id="ARBA00023114"/>
    </source>
</evidence>
<dbReference type="SUPFAM" id="SSF56935">
    <property type="entry name" value="Porins"/>
    <property type="match status" value="1"/>
</dbReference>
<feature type="signal peptide" evidence="10">
    <location>
        <begin position="1"/>
        <end position="21"/>
    </location>
</feature>
<dbReference type="PRINTS" id="PR00182">
    <property type="entry name" value="ECOLNEIPORIN"/>
</dbReference>
<dbReference type="InterPro" id="IPR023614">
    <property type="entry name" value="Porin_dom_sf"/>
</dbReference>
<accession>A0A9X3YCH9</accession>
<dbReference type="CDD" id="cd00342">
    <property type="entry name" value="gram_neg_porins"/>
    <property type="match status" value="1"/>
</dbReference>
<dbReference type="AlphaFoldDB" id="A0A9X3YCH9"/>
<keyword evidence="7" id="KW-0626">Porin</keyword>
<evidence type="ECO:0000256" key="10">
    <source>
        <dbReference type="SAM" id="SignalP"/>
    </source>
</evidence>
<dbReference type="RefSeq" id="WP_191152934.1">
    <property type="nucleotide sequence ID" value="NZ_CP060824.1"/>
</dbReference>
<dbReference type="Gene3D" id="2.40.160.10">
    <property type="entry name" value="Porin"/>
    <property type="match status" value="1"/>
</dbReference>
<evidence type="ECO:0000313" key="12">
    <source>
        <dbReference type="Proteomes" id="UP001149314"/>
    </source>
</evidence>
<comment type="caution">
    <text evidence="11">The sequence shown here is derived from an EMBL/GenBank/DDBJ whole genome shotgun (WGS) entry which is preliminary data.</text>
</comment>
<dbReference type="PRINTS" id="PR00183">
    <property type="entry name" value="ECOLIPORIN"/>
</dbReference>
<evidence type="ECO:0000256" key="1">
    <source>
        <dbReference type="ARBA" id="ARBA00004571"/>
    </source>
</evidence>
<evidence type="ECO:0000256" key="9">
    <source>
        <dbReference type="ARBA" id="ARBA00023237"/>
    </source>
</evidence>
<keyword evidence="8" id="KW-0472">Membrane</keyword>
<evidence type="ECO:0000256" key="6">
    <source>
        <dbReference type="ARBA" id="ARBA00023065"/>
    </source>
</evidence>
<dbReference type="GO" id="GO:0046930">
    <property type="term" value="C:pore complex"/>
    <property type="evidence" value="ECO:0007669"/>
    <property type="project" value="UniProtKB-KW"/>
</dbReference>
<comment type="subcellular location">
    <subcellularLocation>
        <location evidence="1">Cell outer membrane</location>
        <topology evidence="1">Multi-pass membrane protein</topology>
    </subcellularLocation>
</comment>
<keyword evidence="3" id="KW-0813">Transport</keyword>
<sequence>MRFRYVALAVSFVMLAGEASAAEIYNQNGNRLDLYGLVSGLHYMTDDKSQDGDQSYMRIGFKGQTQISDRLTGYGQWQSQFNASQSEGEHDSMFTRLAFAGVKVGEFGSFDYGRNVGVLYDALSQTDMQPEFDAQTYNTDQFMFRRGNSLATYRNTDFFGLVDDLNFALQYQAKNDGGGEPGARDVLRQNGDGYGMSLSYAFGNGIKAVGAFTHSDRTNEQNNASGIMGRGDHAEAYSASLKYDANNVYLGVMFTQAYNSSRFGSRASSDVYGFANESHIFEAFAQYTFDSGWVPFIAYNQLRAKDLGRAGEGTVYGKQDLVKFVDFGTTYNFNRNMLAYVDYKINRVEKNTFTKAAGISTDDIVALGLVYQF</sequence>
<keyword evidence="4" id="KW-1134">Transmembrane beta strand</keyword>
<evidence type="ECO:0000256" key="2">
    <source>
        <dbReference type="ARBA" id="ARBA00007539"/>
    </source>
</evidence>
<dbReference type="GO" id="GO:0034220">
    <property type="term" value="P:monoatomic ion transmembrane transport"/>
    <property type="evidence" value="ECO:0007669"/>
    <property type="project" value="InterPro"/>
</dbReference>
<name>A0A9X3YCH9_9ENTR</name>
<proteinExistence type="inferred from homology"/>
<keyword evidence="9" id="KW-0998">Cell outer membrane</keyword>
<reference evidence="11" key="1">
    <citation type="journal article" date="2023" name="Genes Genomics">
        <title>Genomic insights of Leclercia adecarboxylata strains linked to an outbreak in public hospitals in Mexico.</title>
        <authorList>
            <person name="Barrios-Villa E."/>
            <person name="Pacheco-Flores B."/>
            <person name="Lozano-Zarain P."/>
            <person name="Del Campo-Ortega R."/>
            <person name="de Jesus Ascencio-Montiel I."/>
            <person name="Gonzalez-Leon M."/>
            <person name="Camorlinga-Ponce M."/>
            <person name="Gaytan Cervantes F.J."/>
            <person name="Gonzalez Torres C."/>
            <person name="Aguilar E."/>
            <person name="Gonzalez Ibarra J."/>
            <person name="Torres Lopez F.J."/>
            <person name="Rosas-Vargas H."/>
            <person name="Gonzalez-Bonilla C.R."/>
            <person name="Del Carmen Rocha-Gracia R."/>
        </authorList>
    </citation>
    <scope>NUCLEOTIDE SEQUENCE</scope>
    <source>
        <strain evidence="11">Lac40</strain>
    </source>
</reference>
<dbReference type="GO" id="GO:0015288">
    <property type="term" value="F:porin activity"/>
    <property type="evidence" value="ECO:0007669"/>
    <property type="project" value="UniProtKB-KW"/>
</dbReference>
<gene>
    <name evidence="11" type="primary">ompC</name>
    <name evidence="11" type="ORF">OEZ79_18685</name>
</gene>
<comment type="similarity">
    <text evidence="2">Belongs to the Gram-negative porin family.</text>
</comment>
<dbReference type="Proteomes" id="UP001149314">
    <property type="component" value="Unassembled WGS sequence"/>
</dbReference>